<proteinExistence type="predicted"/>
<evidence type="ECO:0000313" key="2">
    <source>
        <dbReference type="Proteomes" id="UP000010816"/>
    </source>
</evidence>
<dbReference type="InterPro" id="IPR011044">
    <property type="entry name" value="Quino_amine_DH_bsu"/>
</dbReference>
<protein>
    <submittedName>
        <fullName evidence="1">Uncharacterized protein</fullName>
    </submittedName>
</protein>
<dbReference type="RefSeq" id="WP_015281140.1">
    <property type="nucleotide sequence ID" value="NC_019940.1"/>
</dbReference>
<dbReference type="EMBL" id="CP003051">
    <property type="protein sequence ID" value="AGA91005.1"/>
    <property type="molecule type" value="Genomic_DNA"/>
</dbReference>
<dbReference type="SUPFAM" id="SSF50969">
    <property type="entry name" value="YVTN repeat-like/Quinoprotein amine dehydrogenase"/>
    <property type="match status" value="1"/>
</dbReference>
<dbReference type="Gene3D" id="2.130.10.10">
    <property type="entry name" value="YVTN repeat-like/Quinoprotein amine dehydrogenase"/>
    <property type="match status" value="1"/>
</dbReference>
<dbReference type="eggNOG" id="ENOG5033PM8">
    <property type="taxonomic scope" value="Bacteria"/>
</dbReference>
<organism evidence="1 2">
    <name type="scientific">Thioflavicoccus mobilis 8321</name>
    <dbReference type="NCBI Taxonomy" id="765912"/>
    <lineage>
        <taxon>Bacteria</taxon>
        <taxon>Pseudomonadati</taxon>
        <taxon>Pseudomonadota</taxon>
        <taxon>Gammaproteobacteria</taxon>
        <taxon>Chromatiales</taxon>
        <taxon>Chromatiaceae</taxon>
        <taxon>Thioflavicoccus</taxon>
    </lineage>
</organism>
<gene>
    <name evidence="1" type="ORF">Thimo_2259</name>
</gene>
<accession>L0H067</accession>
<dbReference type="HOGENOM" id="CLU_608240_0_0_6"/>
<dbReference type="KEGG" id="tmb:Thimo_2259"/>
<dbReference type="OrthoDB" id="5178262at2"/>
<sequence length="450" mass="51870">MDKSIIKANFRTIDFDNKKKLNSVLFYGCVRNSLRTHTYFIVDLWNSKCHVVELNNLYTLRNFYKCLTIVARNNHKQYESFRLLRTLLQDSTYTIKQYGLLVGANIPHHVRYIGGRRFWVGNVGTHNALICDLDKRQVTSVVPAEEDVLLGPQVSYDAKTGEVFFVTYEVKGHLQMSLVDPQFKNRFSIKKWNQETGEITTVWTDEINCLLLDGFRVTADQSYAIFSDLRFALDDECQFDPNSIYVVDLKTKKTWEIPGLKASAHVEPDPDDPNVFYVSEHQIGIVVRDQVTEEDVAKNKDVTLIAKLKFVTKEIGGVVGVASILKYRMTPEGPELLGRYSDGQNFVRATWHFAFKNKGRKYIATISSPYIMIIDAETMTLYKKIDTGIKPLYGLQVSEDGEQFYCNSFFDFYIVDFDTGEVQTSCNFQKRREGRVFHVSAHTIRADNFW</sequence>
<dbReference type="InterPro" id="IPR015943">
    <property type="entry name" value="WD40/YVTN_repeat-like_dom_sf"/>
</dbReference>
<name>L0H067_9GAMM</name>
<dbReference type="Proteomes" id="UP000010816">
    <property type="component" value="Chromosome"/>
</dbReference>
<evidence type="ECO:0000313" key="1">
    <source>
        <dbReference type="EMBL" id="AGA91005.1"/>
    </source>
</evidence>
<keyword evidence="2" id="KW-1185">Reference proteome</keyword>
<reference evidence="1 2" key="1">
    <citation type="submission" date="2011-09" db="EMBL/GenBank/DDBJ databases">
        <title>Complete sequence of chromosome of Thioflavicoccus mobilis 8321.</title>
        <authorList>
            <consortium name="US DOE Joint Genome Institute"/>
            <person name="Lucas S."/>
            <person name="Han J."/>
            <person name="Lapidus A."/>
            <person name="Cheng J.-F."/>
            <person name="Goodwin L."/>
            <person name="Pitluck S."/>
            <person name="Peters L."/>
            <person name="Ovchinnikova G."/>
            <person name="Lu M."/>
            <person name="Detter J.C."/>
            <person name="Han C."/>
            <person name="Tapia R."/>
            <person name="Land M."/>
            <person name="Hauser L."/>
            <person name="Kyrpides N."/>
            <person name="Ivanova N."/>
            <person name="Pagani I."/>
            <person name="Vogl K."/>
            <person name="Liu Z."/>
            <person name="Imhoff J."/>
            <person name="Thiel V."/>
            <person name="Frigaard N.-U."/>
            <person name="Bryant D."/>
            <person name="Woyke T."/>
        </authorList>
    </citation>
    <scope>NUCLEOTIDE SEQUENCE [LARGE SCALE GENOMIC DNA]</scope>
    <source>
        <strain evidence="1 2">8321</strain>
    </source>
</reference>
<dbReference type="AlphaFoldDB" id="L0H067"/>